<feature type="transmembrane region" description="Helical" evidence="6">
    <location>
        <begin position="160"/>
        <end position="180"/>
    </location>
</feature>
<dbReference type="InterPro" id="IPR000620">
    <property type="entry name" value="EamA_dom"/>
</dbReference>
<feature type="transmembrane region" description="Helical" evidence="6">
    <location>
        <begin position="259"/>
        <end position="275"/>
    </location>
</feature>
<evidence type="ECO:0000259" key="7">
    <source>
        <dbReference type="Pfam" id="PF00892"/>
    </source>
</evidence>
<protein>
    <submittedName>
        <fullName evidence="8">EamA family transporter</fullName>
    </submittedName>
</protein>
<keyword evidence="4 6" id="KW-1133">Transmembrane helix</keyword>
<evidence type="ECO:0000256" key="1">
    <source>
        <dbReference type="ARBA" id="ARBA00004141"/>
    </source>
</evidence>
<proteinExistence type="inferred from homology"/>
<dbReference type="Proteomes" id="UP000237068">
    <property type="component" value="Unassembled WGS sequence"/>
</dbReference>
<dbReference type="InterPro" id="IPR050638">
    <property type="entry name" value="AA-Vitamin_Transporters"/>
</dbReference>
<evidence type="ECO:0000256" key="4">
    <source>
        <dbReference type="ARBA" id="ARBA00022989"/>
    </source>
</evidence>
<dbReference type="GO" id="GO:0016020">
    <property type="term" value="C:membrane"/>
    <property type="evidence" value="ECO:0007669"/>
    <property type="project" value="UniProtKB-SubCell"/>
</dbReference>
<dbReference type="EMBL" id="PPXG01000006">
    <property type="protein sequence ID" value="POH81939.1"/>
    <property type="molecule type" value="Genomic_DNA"/>
</dbReference>
<dbReference type="PANTHER" id="PTHR32322">
    <property type="entry name" value="INNER MEMBRANE TRANSPORTER"/>
    <property type="match status" value="1"/>
</dbReference>
<evidence type="ECO:0000313" key="9">
    <source>
        <dbReference type="Proteomes" id="UP000237068"/>
    </source>
</evidence>
<keyword evidence="5 6" id="KW-0472">Membrane</keyword>
<dbReference type="PANTHER" id="PTHR32322:SF2">
    <property type="entry name" value="EAMA DOMAIN-CONTAINING PROTEIN"/>
    <property type="match status" value="1"/>
</dbReference>
<feature type="transmembrane region" description="Helical" evidence="6">
    <location>
        <begin position="40"/>
        <end position="61"/>
    </location>
</feature>
<evidence type="ECO:0000313" key="8">
    <source>
        <dbReference type="EMBL" id="POH81939.1"/>
    </source>
</evidence>
<evidence type="ECO:0000256" key="5">
    <source>
        <dbReference type="ARBA" id="ARBA00023136"/>
    </source>
</evidence>
<comment type="caution">
    <text evidence="8">The sequence shown here is derived from an EMBL/GenBank/DDBJ whole genome shotgun (WGS) entry which is preliminary data.</text>
</comment>
<keyword evidence="3 6" id="KW-0812">Transmembrane</keyword>
<dbReference type="InterPro" id="IPR037185">
    <property type="entry name" value="EmrE-like"/>
</dbReference>
<dbReference type="OrthoDB" id="8682842at2"/>
<dbReference type="Pfam" id="PF00892">
    <property type="entry name" value="EamA"/>
    <property type="match status" value="2"/>
</dbReference>
<dbReference type="AlphaFoldDB" id="A0A2S4AKM8"/>
<comment type="similarity">
    <text evidence="2">Belongs to the EamA transporter family.</text>
</comment>
<sequence>MQTAAPFPRHIAVLVLATLACSFAANHIAARIAFDHDTGLLLAMLCRAGVTLLALLALVFWRRESLQLGRATWGWQILLGLLITVQSFCIYSAVARIPVALALLVVNLSPILLALLTWLLGGPRPTRQALAIMGLILIGLVLVLDVPARLLSNAAPDGQWTAGILFSLTAAGVFAVALWVTEHKLSHMAGSVRSMLTMAVVFSASTLLGAGDLIPGGLSLPSATVGWIALGCLVLLYGAAFSTLFICMPRLNIARNAPVMNMEPVAGMVLGWLILGQVLGATQVAGGLIVVGGIVLLAYRR</sequence>
<feature type="transmembrane region" description="Helical" evidence="6">
    <location>
        <begin position="100"/>
        <end position="120"/>
    </location>
</feature>
<feature type="transmembrane region" description="Helical" evidence="6">
    <location>
        <begin position="281"/>
        <end position="299"/>
    </location>
</feature>
<feature type="transmembrane region" description="Helical" evidence="6">
    <location>
        <begin position="129"/>
        <end position="148"/>
    </location>
</feature>
<accession>A0A2S4AKM8</accession>
<feature type="transmembrane region" description="Helical" evidence="6">
    <location>
        <begin position="226"/>
        <end position="247"/>
    </location>
</feature>
<feature type="transmembrane region" description="Helical" evidence="6">
    <location>
        <begin position="73"/>
        <end position="94"/>
    </location>
</feature>
<dbReference type="SUPFAM" id="SSF103481">
    <property type="entry name" value="Multidrug resistance efflux transporter EmrE"/>
    <property type="match status" value="2"/>
</dbReference>
<evidence type="ECO:0000256" key="3">
    <source>
        <dbReference type="ARBA" id="ARBA00022692"/>
    </source>
</evidence>
<name>A0A2S4AKM8_STUST</name>
<dbReference type="RefSeq" id="WP_103456961.1">
    <property type="nucleotide sequence ID" value="NZ_JAMOHQ010000014.1"/>
</dbReference>
<comment type="subcellular location">
    <subcellularLocation>
        <location evidence="1">Membrane</location>
        <topology evidence="1">Multi-pass membrane protein</topology>
    </subcellularLocation>
</comment>
<gene>
    <name evidence="8" type="ORF">CXK91_15230</name>
</gene>
<feature type="domain" description="EamA" evidence="7">
    <location>
        <begin position="163"/>
        <end position="298"/>
    </location>
</feature>
<evidence type="ECO:0000256" key="6">
    <source>
        <dbReference type="SAM" id="Phobius"/>
    </source>
</evidence>
<feature type="domain" description="EamA" evidence="7">
    <location>
        <begin position="11"/>
        <end position="144"/>
    </location>
</feature>
<reference evidence="8 9" key="1">
    <citation type="submission" date="2018-01" db="EMBL/GenBank/DDBJ databases">
        <title>Denitrification phenotypes of diverse strains of Pseudomonas stutzeri.</title>
        <authorList>
            <person name="Milligan D.A."/>
            <person name="Bergaust L."/>
            <person name="Bakken L.R."/>
            <person name="Frostegard A."/>
        </authorList>
    </citation>
    <scope>NUCLEOTIDE SEQUENCE [LARGE SCALE GENOMIC DNA]</scope>
    <source>
        <strain evidence="8 9">24a13</strain>
    </source>
</reference>
<evidence type="ECO:0000256" key="2">
    <source>
        <dbReference type="ARBA" id="ARBA00007362"/>
    </source>
</evidence>
<feature type="transmembrane region" description="Helical" evidence="6">
    <location>
        <begin position="192"/>
        <end position="214"/>
    </location>
</feature>
<organism evidence="8 9">
    <name type="scientific">Stutzerimonas stutzeri</name>
    <name type="common">Pseudomonas stutzeri</name>
    <dbReference type="NCBI Taxonomy" id="316"/>
    <lineage>
        <taxon>Bacteria</taxon>
        <taxon>Pseudomonadati</taxon>
        <taxon>Pseudomonadota</taxon>
        <taxon>Gammaproteobacteria</taxon>
        <taxon>Pseudomonadales</taxon>
        <taxon>Pseudomonadaceae</taxon>
        <taxon>Stutzerimonas</taxon>
    </lineage>
</organism>